<keyword evidence="1" id="KW-0460">Magnesium</keyword>
<dbReference type="InterPro" id="IPR029044">
    <property type="entry name" value="Nucleotide-diphossugar_trans"/>
</dbReference>
<evidence type="ECO:0000259" key="2">
    <source>
        <dbReference type="Pfam" id="PF12804"/>
    </source>
</evidence>
<dbReference type="Proteomes" id="UP001549366">
    <property type="component" value="Unassembled WGS sequence"/>
</dbReference>
<dbReference type="Pfam" id="PF12804">
    <property type="entry name" value="NTP_transf_3"/>
    <property type="match status" value="1"/>
</dbReference>
<dbReference type="EMBL" id="JBEWTB010000002">
    <property type="protein sequence ID" value="MET4758846.1"/>
    <property type="molecule type" value="Genomic_DNA"/>
</dbReference>
<evidence type="ECO:0000313" key="3">
    <source>
        <dbReference type="EMBL" id="MET4758846.1"/>
    </source>
</evidence>
<evidence type="ECO:0000313" key="4">
    <source>
        <dbReference type="Proteomes" id="UP001549366"/>
    </source>
</evidence>
<dbReference type="Gene3D" id="3.90.550.10">
    <property type="entry name" value="Spore Coat Polysaccharide Biosynthesis Protein SpsA, Chain A"/>
    <property type="match status" value="1"/>
</dbReference>
<proteinExistence type="predicted"/>
<reference evidence="3 4" key="1">
    <citation type="submission" date="2024-06" db="EMBL/GenBank/DDBJ databases">
        <title>Genomic Encyclopedia of Type Strains, Phase V (KMG-V): Genome sequencing to study the core and pangenomes of soil and plant-associated prokaryotes.</title>
        <authorList>
            <person name="Whitman W."/>
        </authorList>
    </citation>
    <scope>NUCLEOTIDE SEQUENCE [LARGE SCALE GENOMIC DNA]</scope>
    <source>
        <strain evidence="3 4">NE40</strain>
    </source>
</reference>
<organism evidence="3 4">
    <name type="scientific">Endozoicomonas lisbonensis</name>
    <dbReference type="NCBI Taxonomy" id="3120522"/>
    <lineage>
        <taxon>Bacteria</taxon>
        <taxon>Pseudomonadati</taxon>
        <taxon>Pseudomonadota</taxon>
        <taxon>Gammaproteobacteria</taxon>
        <taxon>Oceanospirillales</taxon>
        <taxon>Endozoicomonadaceae</taxon>
        <taxon>Endozoicomonas</taxon>
    </lineage>
</organism>
<feature type="domain" description="MobA-like NTP transferase" evidence="2">
    <location>
        <begin position="27"/>
        <end position="49"/>
    </location>
</feature>
<protein>
    <submittedName>
        <fullName evidence="3">Molybdopterin-guanine dinucleotide biosynthesis protein A</fullName>
    </submittedName>
</protein>
<sequence>MSLAPALLASPYQEKWFRKHPMSHLYGLVLAGGQSSRMGRNKALLETPDNDCLLNSLLVVPVDMPLLSAETLKHLADYSSQHKTACYFQDSTLSVQAVT</sequence>
<dbReference type="SUPFAM" id="SSF53448">
    <property type="entry name" value="Nucleotide-diphospho-sugar transferases"/>
    <property type="match status" value="1"/>
</dbReference>
<name>A0ABV2SM47_9GAMM</name>
<accession>A0ABV2SM47</accession>
<keyword evidence="4" id="KW-1185">Reference proteome</keyword>
<evidence type="ECO:0000256" key="1">
    <source>
        <dbReference type="ARBA" id="ARBA00022842"/>
    </source>
</evidence>
<gene>
    <name evidence="3" type="ORF">V5J35_004038</name>
</gene>
<dbReference type="InterPro" id="IPR025877">
    <property type="entry name" value="MobA-like_NTP_Trfase"/>
</dbReference>
<comment type="caution">
    <text evidence="3">The sequence shown here is derived from an EMBL/GenBank/DDBJ whole genome shotgun (WGS) entry which is preliminary data.</text>
</comment>